<gene>
    <name evidence="7" type="primary">ispD</name>
    <name evidence="8" type="ORF">J2S05_004084</name>
</gene>
<evidence type="ECO:0000313" key="8">
    <source>
        <dbReference type="EMBL" id="MDQ0209243.1"/>
    </source>
</evidence>
<dbReference type="PANTHER" id="PTHR32125">
    <property type="entry name" value="2-C-METHYL-D-ERYTHRITOL 4-PHOSPHATE CYTIDYLYLTRANSFERASE, CHLOROPLASTIC"/>
    <property type="match status" value="1"/>
</dbReference>
<dbReference type="InterPro" id="IPR018294">
    <property type="entry name" value="ISPD_synthase_CS"/>
</dbReference>
<dbReference type="InterPro" id="IPR050088">
    <property type="entry name" value="IspD/TarI_cytidylyltransf_bact"/>
</dbReference>
<keyword evidence="9" id="KW-1185">Reference proteome</keyword>
<dbReference type="InterPro" id="IPR001228">
    <property type="entry name" value="IspD"/>
</dbReference>
<dbReference type="SUPFAM" id="SSF53448">
    <property type="entry name" value="Nucleotide-diphospho-sugar transferases"/>
    <property type="match status" value="1"/>
</dbReference>
<evidence type="ECO:0000256" key="7">
    <source>
        <dbReference type="HAMAP-Rule" id="MF_00108"/>
    </source>
</evidence>
<dbReference type="PROSITE" id="PS01295">
    <property type="entry name" value="ISPD"/>
    <property type="match status" value="1"/>
</dbReference>
<dbReference type="InterPro" id="IPR034683">
    <property type="entry name" value="IspD/TarI"/>
</dbReference>
<evidence type="ECO:0000256" key="2">
    <source>
        <dbReference type="ARBA" id="ARBA00004787"/>
    </source>
</evidence>
<comment type="similarity">
    <text evidence="3 7">Belongs to the IspD/TarI cytidylyltransferase family. IspD subfamily.</text>
</comment>
<dbReference type="HAMAP" id="MF_00108">
    <property type="entry name" value="IspD"/>
    <property type="match status" value="1"/>
</dbReference>
<evidence type="ECO:0000256" key="4">
    <source>
        <dbReference type="ARBA" id="ARBA00022679"/>
    </source>
</evidence>
<evidence type="ECO:0000256" key="6">
    <source>
        <dbReference type="ARBA" id="ARBA00023229"/>
    </source>
</evidence>
<comment type="catalytic activity">
    <reaction evidence="1 7">
        <text>2-C-methyl-D-erythritol 4-phosphate + CTP + H(+) = 4-CDP-2-C-methyl-D-erythritol + diphosphate</text>
        <dbReference type="Rhea" id="RHEA:13429"/>
        <dbReference type="ChEBI" id="CHEBI:15378"/>
        <dbReference type="ChEBI" id="CHEBI:33019"/>
        <dbReference type="ChEBI" id="CHEBI:37563"/>
        <dbReference type="ChEBI" id="CHEBI:57823"/>
        <dbReference type="ChEBI" id="CHEBI:58262"/>
        <dbReference type="EC" id="2.7.7.60"/>
    </reaction>
</comment>
<sequence length="244" mass="27872">MRIGEGMMMYSVVIPAAGQGKRMKAGKNKQFIELDQSPLIAHTLKVFEEDERCKQIILVVNENEIDAMQEIISTYKIQKVSKIALGGKERQQSVFEGLKQLSGPDEIVLVHDGARPFIRKEIIHELVTTTEQEGAAIVGVRMKDTVKRVMNQTVEETIDRSELWSVQTPQAFWRDALLTAHKQAEDQQFQATDDASVMEWVRARVVMVEGDYSNVKITTPEDLLMAEAILRKRRMEHDSNRTRF</sequence>
<feature type="site" description="Transition state stabilizer" evidence="7">
    <location>
        <position position="22"/>
    </location>
</feature>
<dbReference type="EMBL" id="JAUSUA010000010">
    <property type="protein sequence ID" value="MDQ0209243.1"/>
    <property type="molecule type" value="Genomic_DNA"/>
</dbReference>
<keyword evidence="5 7" id="KW-0548">Nucleotidyltransferase</keyword>
<evidence type="ECO:0000256" key="5">
    <source>
        <dbReference type="ARBA" id="ARBA00022695"/>
    </source>
</evidence>
<dbReference type="Proteomes" id="UP001225034">
    <property type="component" value="Unassembled WGS sequence"/>
</dbReference>
<dbReference type="PANTHER" id="PTHR32125:SF4">
    <property type="entry name" value="2-C-METHYL-D-ERYTHRITOL 4-PHOSPHATE CYTIDYLYLTRANSFERASE, CHLOROPLASTIC"/>
    <property type="match status" value="1"/>
</dbReference>
<comment type="function">
    <text evidence="7">Catalyzes the formation of 4-diphosphocytidyl-2-C-methyl-D-erythritol from CTP and 2-C-methyl-D-erythritol 4-phosphate (MEP).</text>
</comment>
<dbReference type="Pfam" id="PF01128">
    <property type="entry name" value="IspD"/>
    <property type="match status" value="1"/>
</dbReference>
<comment type="caution">
    <text evidence="8">The sequence shown here is derived from an EMBL/GenBank/DDBJ whole genome shotgun (WGS) entry which is preliminary data.</text>
</comment>
<protein>
    <recommendedName>
        <fullName evidence="7">2-C-methyl-D-erythritol 4-phosphate cytidylyltransferase</fullName>
        <ecNumber evidence="7">2.7.7.60</ecNumber>
    </recommendedName>
    <alternativeName>
        <fullName evidence="7">4-diphosphocytidyl-2C-methyl-D-erythritol synthase</fullName>
    </alternativeName>
    <alternativeName>
        <fullName evidence="7">MEP cytidylyltransferase</fullName>
        <shortName evidence="7">MCT</shortName>
    </alternativeName>
</protein>
<dbReference type="Gene3D" id="3.90.550.10">
    <property type="entry name" value="Spore Coat Polysaccharide Biosynthesis Protein SpsA, Chain A"/>
    <property type="match status" value="1"/>
</dbReference>
<feature type="site" description="Positions MEP for the nucleophilic attack" evidence="7">
    <location>
        <position position="160"/>
    </location>
</feature>
<dbReference type="EC" id="2.7.7.60" evidence="7"/>
<name>A0ABT9YN25_9BACI</name>
<proteinExistence type="inferred from homology"/>
<reference evidence="8 9" key="1">
    <citation type="submission" date="2023-07" db="EMBL/GenBank/DDBJ databases">
        <title>Genomic Encyclopedia of Type Strains, Phase IV (KMG-IV): sequencing the most valuable type-strain genomes for metagenomic binning, comparative biology and taxonomic classification.</title>
        <authorList>
            <person name="Goeker M."/>
        </authorList>
    </citation>
    <scope>NUCLEOTIDE SEQUENCE [LARGE SCALE GENOMIC DNA]</scope>
    <source>
        <strain evidence="8 9">DSM 19154</strain>
    </source>
</reference>
<dbReference type="CDD" id="cd02516">
    <property type="entry name" value="CDP-ME_synthetase"/>
    <property type="match status" value="1"/>
</dbReference>
<evidence type="ECO:0000256" key="3">
    <source>
        <dbReference type="ARBA" id="ARBA00009789"/>
    </source>
</evidence>
<organism evidence="8 9">
    <name type="scientific">Alkalicoccobacillus murimartini</name>
    <dbReference type="NCBI Taxonomy" id="171685"/>
    <lineage>
        <taxon>Bacteria</taxon>
        <taxon>Bacillati</taxon>
        <taxon>Bacillota</taxon>
        <taxon>Bacilli</taxon>
        <taxon>Bacillales</taxon>
        <taxon>Bacillaceae</taxon>
        <taxon>Alkalicoccobacillus</taxon>
    </lineage>
</organism>
<feature type="site" description="Transition state stabilizer" evidence="7">
    <location>
        <position position="29"/>
    </location>
</feature>
<keyword evidence="4 7" id="KW-0808">Transferase</keyword>
<feature type="site" description="Positions MEP for the nucleophilic attack" evidence="7">
    <location>
        <position position="216"/>
    </location>
</feature>
<evidence type="ECO:0000313" key="9">
    <source>
        <dbReference type="Proteomes" id="UP001225034"/>
    </source>
</evidence>
<comment type="pathway">
    <text evidence="2 7">Isoprenoid biosynthesis; isopentenyl diphosphate biosynthesis via DXP pathway; isopentenyl diphosphate from 1-deoxy-D-xylulose 5-phosphate: step 2/6.</text>
</comment>
<dbReference type="NCBIfam" id="TIGR00453">
    <property type="entry name" value="ispD"/>
    <property type="match status" value="1"/>
</dbReference>
<dbReference type="InterPro" id="IPR029044">
    <property type="entry name" value="Nucleotide-diphossugar_trans"/>
</dbReference>
<accession>A0ABT9YN25</accession>
<evidence type="ECO:0000256" key="1">
    <source>
        <dbReference type="ARBA" id="ARBA00001282"/>
    </source>
</evidence>
<dbReference type="GO" id="GO:0050518">
    <property type="term" value="F:2-C-methyl-D-erythritol 4-phosphate cytidylyltransferase activity"/>
    <property type="evidence" value="ECO:0007669"/>
    <property type="project" value="UniProtKB-EC"/>
</dbReference>
<keyword evidence="6 7" id="KW-0414">Isoprene biosynthesis</keyword>